<name>A0ACC1T717_9APHY</name>
<sequence>MPHTSKPSAAAKIPVEALDRIISFYKIDSPQRVHLSKGELGAISLVCRTWTPACQPQLFENIALYSLKDANKLLELMSHPSSRIGGTPWIHIACRKLKHHPKLPSSLQFHLKHSPLESGFFLLDSDPIDGKQVTTAIRSPMSRCHRIMCMDTLYLWGVKFARLEDLGRVVGELPCLRVAFFQMAEWNEPKEGSEFPPLPSCRKSSQKSLTCVYNMTTCTDNRAGLWLACLHPPNKTPQVRIEDLRALYETVMSIFARGFISVARENDAIYVNRRLGVYSLMVTLRSPDTSPQHVHSFRFIDPRPSCPELWTRLDKYISSQGDLHEVCFHFTDSKNIQQFATDIVAACMPFLSFSSKLKFTLETTEGVEKHTVCQTNAIRQEIEHWLEEKAKECEWTSEDVTALSCAFRERDLKAYKPMILKLRKAPWGCDDPESEDEENPASEDKETTEREHYKDGDETEDSGEQKERNLETHKRLHECTDQDVTLSHRQRPQKRPRCSASVCIPELYHEEEDISHGQHWPSLSQSRPTDAHASPCGCSPCSSLSQIRNAATRQQRSIIIRWSGTELAAIWGAFRIQLMVRNAGDEHFGEV</sequence>
<dbReference type="Proteomes" id="UP001148662">
    <property type="component" value="Unassembled WGS sequence"/>
</dbReference>
<organism evidence="1 2">
    <name type="scientific">Phlebia brevispora</name>
    <dbReference type="NCBI Taxonomy" id="194682"/>
    <lineage>
        <taxon>Eukaryota</taxon>
        <taxon>Fungi</taxon>
        <taxon>Dikarya</taxon>
        <taxon>Basidiomycota</taxon>
        <taxon>Agaricomycotina</taxon>
        <taxon>Agaricomycetes</taxon>
        <taxon>Polyporales</taxon>
        <taxon>Meruliaceae</taxon>
        <taxon>Phlebia</taxon>
    </lineage>
</organism>
<protein>
    <submittedName>
        <fullName evidence="1">Uncharacterized protein</fullName>
    </submittedName>
</protein>
<keyword evidence="2" id="KW-1185">Reference proteome</keyword>
<dbReference type="EMBL" id="JANHOG010000402">
    <property type="protein sequence ID" value="KAJ3554732.1"/>
    <property type="molecule type" value="Genomic_DNA"/>
</dbReference>
<evidence type="ECO:0000313" key="2">
    <source>
        <dbReference type="Proteomes" id="UP001148662"/>
    </source>
</evidence>
<reference evidence="1" key="1">
    <citation type="submission" date="2022-07" db="EMBL/GenBank/DDBJ databases">
        <title>Genome Sequence of Phlebia brevispora.</title>
        <authorList>
            <person name="Buettner E."/>
        </authorList>
    </citation>
    <scope>NUCLEOTIDE SEQUENCE</scope>
    <source>
        <strain evidence="1">MPL23</strain>
    </source>
</reference>
<accession>A0ACC1T717</accession>
<comment type="caution">
    <text evidence="1">The sequence shown here is derived from an EMBL/GenBank/DDBJ whole genome shotgun (WGS) entry which is preliminary data.</text>
</comment>
<gene>
    <name evidence="1" type="ORF">NM688_g2952</name>
</gene>
<proteinExistence type="predicted"/>
<evidence type="ECO:0000313" key="1">
    <source>
        <dbReference type="EMBL" id="KAJ3554732.1"/>
    </source>
</evidence>